<evidence type="ECO:0000256" key="1">
    <source>
        <dbReference type="SAM" id="MobiDB-lite"/>
    </source>
</evidence>
<keyword evidence="4" id="KW-1185">Reference proteome</keyword>
<organism evidence="3 4">
    <name type="scientific">Fundulus heteroclitus</name>
    <name type="common">Killifish</name>
    <name type="synonym">Mummichog</name>
    <dbReference type="NCBI Taxonomy" id="8078"/>
    <lineage>
        <taxon>Eukaryota</taxon>
        <taxon>Metazoa</taxon>
        <taxon>Chordata</taxon>
        <taxon>Craniata</taxon>
        <taxon>Vertebrata</taxon>
        <taxon>Euteleostomi</taxon>
        <taxon>Actinopterygii</taxon>
        <taxon>Neopterygii</taxon>
        <taxon>Teleostei</taxon>
        <taxon>Neoteleostei</taxon>
        <taxon>Acanthomorphata</taxon>
        <taxon>Ovalentaria</taxon>
        <taxon>Atherinomorphae</taxon>
        <taxon>Cyprinodontiformes</taxon>
        <taxon>Fundulidae</taxon>
        <taxon>Fundulus</taxon>
    </lineage>
</organism>
<evidence type="ECO:0000259" key="2">
    <source>
        <dbReference type="Pfam" id="PF19088"/>
    </source>
</evidence>
<evidence type="ECO:0000313" key="3">
    <source>
        <dbReference type="Ensembl" id="ENSFHEP00000022134.1"/>
    </source>
</evidence>
<feature type="domain" description="Terminal uridylyltransferase 4/7 nucleotidyltransferase" evidence="2">
    <location>
        <begin position="92"/>
        <end position="150"/>
    </location>
</feature>
<reference evidence="3" key="2">
    <citation type="submission" date="2025-09" db="UniProtKB">
        <authorList>
            <consortium name="Ensembl"/>
        </authorList>
    </citation>
    <scope>IDENTIFICATION</scope>
</reference>
<accession>A0A3Q2Q7A9</accession>
<dbReference type="Pfam" id="PF19088">
    <property type="entry name" value="TUTase"/>
    <property type="match status" value="1"/>
</dbReference>
<dbReference type="GO" id="GO:0016779">
    <property type="term" value="F:nucleotidyltransferase activity"/>
    <property type="evidence" value="ECO:0007669"/>
    <property type="project" value="InterPro"/>
</dbReference>
<dbReference type="Proteomes" id="UP000265000">
    <property type="component" value="Unplaced"/>
</dbReference>
<protein>
    <recommendedName>
        <fullName evidence="2">Terminal uridylyltransferase 4/7 nucleotidyltransferase domain-containing protein</fullName>
    </recommendedName>
</protein>
<reference evidence="3" key="1">
    <citation type="submission" date="2025-08" db="UniProtKB">
        <authorList>
            <consortium name="Ensembl"/>
        </authorList>
    </citation>
    <scope>IDENTIFICATION</scope>
</reference>
<feature type="region of interest" description="Disordered" evidence="1">
    <location>
        <begin position="1"/>
        <end position="20"/>
    </location>
</feature>
<dbReference type="Ensembl" id="ENSFHET00000013667.1">
    <property type="protein sequence ID" value="ENSFHEP00000022134.1"/>
    <property type="gene ID" value="ENSFHEG00000002317.1"/>
</dbReference>
<evidence type="ECO:0000313" key="4">
    <source>
        <dbReference type="Proteomes" id="UP000265000"/>
    </source>
</evidence>
<sequence>MKDAAPMHPSAEEEEEEEERLAVEEGLLTEQQLGLRQVEERLHRDHIHRLLKPSPEYPNYHYLCKVCSVHVENVNGAYKHIKEKRHKKNMMEKQEEAELRALPPPSAAQLRALDSAVLQTASQQGISDEDLEVRKGVVTRMEEIIKRQLSGLDSAP</sequence>
<name>A0A3Q2Q7A9_FUNHE</name>
<dbReference type="InterPro" id="IPR036236">
    <property type="entry name" value="Znf_C2H2_sf"/>
</dbReference>
<dbReference type="InterPro" id="IPR045100">
    <property type="entry name" value="TUT4/7_NTP_transf"/>
</dbReference>
<dbReference type="SUPFAM" id="SSF57667">
    <property type="entry name" value="beta-beta-alpha zinc fingers"/>
    <property type="match status" value="1"/>
</dbReference>
<dbReference type="STRING" id="8078.ENSFHEP00000022134"/>
<proteinExistence type="predicted"/>
<dbReference type="AlphaFoldDB" id="A0A3Q2Q7A9"/>
<dbReference type="GeneTree" id="ENSGT00940000156988"/>